<evidence type="ECO:0000313" key="1">
    <source>
        <dbReference type="EMBL" id="RKG38746.1"/>
    </source>
</evidence>
<accession>A0A3A8EZ28</accession>
<dbReference type="Proteomes" id="UP000280405">
    <property type="component" value="Unassembled WGS sequence"/>
</dbReference>
<dbReference type="EMBL" id="RAXT01000009">
    <property type="protein sequence ID" value="RKG38746.1"/>
    <property type="molecule type" value="Genomic_DNA"/>
</dbReference>
<evidence type="ECO:0000313" key="2">
    <source>
        <dbReference type="Proteomes" id="UP000280405"/>
    </source>
</evidence>
<protein>
    <submittedName>
        <fullName evidence="1">Uncharacterized protein</fullName>
    </submittedName>
</protein>
<keyword evidence="2" id="KW-1185">Reference proteome</keyword>
<proteinExistence type="predicted"/>
<organism evidence="1 2">
    <name type="scientific">Acinetobacter rongchengensis</name>
    <dbReference type="NCBI Taxonomy" id="2419601"/>
    <lineage>
        <taxon>Bacteria</taxon>
        <taxon>Pseudomonadati</taxon>
        <taxon>Pseudomonadota</taxon>
        <taxon>Gammaproteobacteria</taxon>
        <taxon>Moraxellales</taxon>
        <taxon>Moraxellaceae</taxon>
        <taxon>Acinetobacter</taxon>
    </lineage>
</organism>
<dbReference type="AlphaFoldDB" id="A0A3A8EZ28"/>
<dbReference type="OrthoDB" id="6696306at2"/>
<reference evidence="1 2" key="1">
    <citation type="submission" date="2018-09" db="EMBL/GenBank/DDBJ databases">
        <title>The draft genome of Acinetobacter spp. strains.</title>
        <authorList>
            <person name="Qin J."/>
            <person name="Feng Y."/>
            <person name="Zong Z."/>
        </authorList>
    </citation>
    <scope>NUCLEOTIDE SEQUENCE [LARGE SCALE GENOMIC DNA]</scope>
    <source>
        <strain evidence="1 2">WCHAc060115</strain>
    </source>
</reference>
<comment type="caution">
    <text evidence="1">The sequence shown here is derived from an EMBL/GenBank/DDBJ whole genome shotgun (WGS) entry which is preliminary data.</text>
</comment>
<gene>
    <name evidence="1" type="ORF">D7V20_07005</name>
</gene>
<sequence>MSTSTSMTVMKTTLREEATIPKLAIQSFSDAFEHAIQSEQQVVYAEDFKLIAVQQGQKVIVKDLSKAYVVPQLKRSVLKRKNKQEVMA</sequence>
<name>A0A3A8EZ28_9GAMM</name>
<dbReference type="RefSeq" id="WP_120383594.1">
    <property type="nucleotide sequence ID" value="NZ_RAXT01000009.1"/>
</dbReference>